<dbReference type="AlphaFoldDB" id="A0A1Q8TMY9"/>
<evidence type="ECO:0000313" key="3">
    <source>
        <dbReference type="Proteomes" id="UP000220341"/>
    </source>
</evidence>
<proteinExistence type="predicted"/>
<evidence type="ECO:0000313" key="4">
    <source>
        <dbReference type="Proteomes" id="UP000256519"/>
    </source>
</evidence>
<reference evidence="1 3" key="1">
    <citation type="submission" date="2017-09" db="EMBL/GenBank/DDBJ databases">
        <title>Large-scale bioinformatics analysis of Bacillus genomes uncovers conserved roles of natural products in bacterial physiology.</title>
        <authorList>
            <consortium name="Agbiome Team Llc"/>
            <person name="Bleich R.M."/>
            <person name="Kirk G.J."/>
            <person name="Santa Maria K.C."/>
            <person name="Allen S.E."/>
            <person name="Farag S."/>
            <person name="Shank E.A."/>
            <person name="Bowers A."/>
        </authorList>
    </citation>
    <scope>NUCLEOTIDE SEQUENCE [LARGE SCALE GENOMIC DNA]</scope>
    <source>
        <strain evidence="1 3">AFS003013</strain>
    </source>
</reference>
<dbReference type="EMBL" id="PQWM01000039">
    <property type="protein sequence ID" value="RDZ08935.1"/>
    <property type="molecule type" value="Genomic_DNA"/>
</dbReference>
<name>A0A1Q8TMY9_PRIMG</name>
<accession>A0A1Q8TMY9</accession>
<protein>
    <submittedName>
        <fullName evidence="2">Uncharacterized protein</fullName>
    </submittedName>
</protein>
<dbReference type="EMBL" id="NTYW01000031">
    <property type="protein sequence ID" value="PES34231.1"/>
    <property type="molecule type" value="Genomic_DNA"/>
</dbReference>
<comment type="caution">
    <text evidence="2">The sequence shown here is derived from an EMBL/GenBank/DDBJ whole genome shotgun (WGS) entry which is preliminary data.</text>
</comment>
<gene>
    <name evidence="2" type="ORF">C3744_25185</name>
    <name evidence="1" type="ORF">CN497_20570</name>
</gene>
<dbReference type="RefSeq" id="WP_025751503.1">
    <property type="nucleotide sequence ID" value="NZ_AZUJ01000007.1"/>
</dbReference>
<evidence type="ECO:0000313" key="2">
    <source>
        <dbReference type="EMBL" id="RDZ08935.1"/>
    </source>
</evidence>
<organism evidence="2 4">
    <name type="scientific">Priestia megaterium</name>
    <name type="common">Bacillus megaterium</name>
    <dbReference type="NCBI Taxonomy" id="1404"/>
    <lineage>
        <taxon>Bacteria</taxon>
        <taxon>Bacillati</taxon>
        <taxon>Bacillota</taxon>
        <taxon>Bacilli</taxon>
        <taxon>Bacillales</taxon>
        <taxon>Bacillaceae</taxon>
        <taxon>Priestia</taxon>
    </lineage>
</organism>
<evidence type="ECO:0000313" key="1">
    <source>
        <dbReference type="EMBL" id="PES34231.1"/>
    </source>
</evidence>
<reference evidence="2 4" key="2">
    <citation type="journal article" date="2018" name="Appl. Environ. Microbiol.">
        <title>Antimicrobial susceptibility testing and tentative epidemiological cut-off values of five Bacillus species relevant for use as animal feed additives or for plant protection.</title>
        <authorList>
            <person name="Agerso Y."/>
            <person name="Stuer-Lauridsen B."/>
            <person name="Bjerre K."/>
            <person name="Jensen M.G."/>
            <person name="Johansen E."/>
            <person name="Bennedsen M."/>
            <person name="Brockmann E."/>
            <person name="Nielsen B."/>
        </authorList>
    </citation>
    <scope>NUCLEOTIDE SEQUENCE [LARGE SCALE GENOMIC DNA]</scope>
    <source>
        <strain evidence="2 4">CHCC20162</strain>
    </source>
</reference>
<dbReference type="Proteomes" id="UP000256519">
    <property type="component" value="Unassembled WGS sequence"/>
</dbReference>
<dbReference type="Proteomes" id="UP000220341">
    <property type="component" value="Unassembled WGS sequence"/>
</dbReference>
<sequence length="59" mass="6740">MQADMTVEEVKAQIQYLGTNGQSLKKKKVKQTHPKLMKNALYFFPSWEHAMVESGVNSI</sequence>